<dbReference type="Pfam" id="PF26002">
    <property type="entry name" value="Beta-barrel_AprE"/>
    <property type="match status" value="1"/>
</dbReference>
<feature type="compositionally biased region" description="Polar residues" evidence="7">
    <location>
        <begin position="9"/>
        <end position="19"/>
    </location>
</feature>
<proteinExistence type="inferred from homology"/>
<reference evidence="11 12" key="1">
    <citation type="submission" date="2017-08" db="EMBL/GenBank/DDBJ databases">
        <title>Genomes of Fischerella (Mastigocladus) sp. strains.</title>
        <authorList>
            <person name="Miller S.R."/>
        </authorList>
    </citation>
    <scope>NUCLEOTIDE SEQUENCE [LARGE SCALE GENOMIC DNA]</scope>
    <source>
        <strain evidence="11 12">CCMEE 5323</strain>
    </source>
</reference>
<dbReference type="Pfam" id="PF00364">
    <property type="entry name" value="Biotin_lipoyl"/>
    <property type="match status" value="1"/>
</dbReference>
<dbReference type="EMBL" id="NRQW01000238">
    <property type="protein sequence ID" value="PLZ90289.1"/>
    <property type="molecule type" value="Genomic_DNA"/>
</dbReference>
<evidence type="ECO:0000313" key="11">
    <source>
        <dbReference type="EMBL" id="PLZ90289.1"/>
    </source>
</evidence>
<comment type="similarity">
    <text evidence="2">Belongs to the membrane fusion protein (MFP) (TC 8.A.1) family.</text>
</comment>
<dbReference type="Gene3D" id="2.40.50.100">
    <property type="match status" value="1"/>
</dbReference>
<evidence type="ECO:0000313" key="12">
    <source>
        <dbReference type="Proteomes" id="UP000235036"/>
    </source>
</evidence>
<comment type="subcellular location">
    <subcellularLocation>
        <location evidence="1">Membrane</location>
        <topology evidence="1">Single-pass membrane protein</topology>
    </subcellularLocation>
</comment>
<comment type="caution">
    <text evidence="11">The sequence shown here is derived from an EMBL/GenBank/DDBJ whole genome shotgun (WGS) entry which is preliminary data.</text>
</comment>
<evidence type="ECO:0000256" key="6">
    <source>
        <dbReference type="SAM" id="Coils"/>
    </source>
</evidence>
<evidence type="ECO:0000256" key="4">
    <source>
        <dbReference type="ARBA" id="ARBA00022989"/>
    </source>
</evidence>
<dbReference type="InterPro" id="IPR058982">
    <property type="entry name" value="Beta-barrel_AprE"/>
</dbReference>
<evidence type="ECO:0000259" key="10">
    <source>
        <dbReference type="Pfam" id="PF26002"/>
    </source>
</evidence>
<dbReference type="AlphaFoldDB" id="A0A2N6K3R6"/>
<evidence type="ECO:0000256" key="3">
    <source>
        <dbReference type="ARBA" id="ARBA00022692"/>
    </source>
</evidence>
<feature type="region of interest" description="Disordered" evidence="7">
    <location>
        <begin position="1"/>
        <end position="32"/>
    </location>
</feature>
<evidence type="ECO:0000256" key="5">
    <source>
        <dbReference type="ARBA" id="ARBA00023136"/>
    </source>
</evidence>
<keyword evidence="12" id="KW-1185">Reference proteome</keyword>
<dbReference type="CDD" id="cd06850">
    <property type="entry name" value="biotinyl_domain"/>
    <property type="match status" value="1"/>
</dbReference>
<keyword evidence="4 8" id="KW-1133">Transmembrane helix</keyword>
<dbReference type="GO" id="GO:0016020">
    <property type="term" value="C:membrane"/>
    <property type="evidence" value="ECO:0007669"/>
    <property type="project" value="UniProtKB-SubCell"/>
</dbReference>
<dbReference type="PANTHER" id="PTHR30386:SF26">
    <property type="entry name" value="TRANSPORT PROTEIN COMB"/>
    <property type="match status" value="1"/>
</dbReference>
<name>A0A2N6K3R6_FISMU</name>
<sequence length="503" mass="56224">MYQFPLKNLSDSTQTQNGKTPPHRATPASEDWSSTTQELLDILPRVWTRGFLYFLIAFAGFVLPWAMLSKVDETGIAVGRLEPLGATQRLDAPVPGTVTHVYVKEGQTVKAGQVLLELESDLVRMDLQRVQTKLESQLNRLAQLELIKNQLLIAIRAQQQQNQAQELEKQAQMQQAQQILSASQTAYTLQQDKLAQIEEAKANLSASKTAYSLAQSRFNRDMLEVKRYRQLHQEGVVPETQVVEKEKLADESQRLLAATRDEIPQAESRLKEQQGSYQKIIHQGLADIKQAESRLREQQSGYQSLMQAGRLAVLKSEQQLKDLEGQITSLQGEIQASKSQIRSLKFQLRQRSLRTPVSGTIFQLPIQQAGAVLQPSQMVAEIAPRGLPLVLRAQMATSQSGSLHQGMPVKMKFDAYPFQDYGVVTGYLSKIAPSSKVTDTTQGQIATYDLEITLNQSCIQSAKECIVLTPGQTATAEVIVRQRRVIDFILDPFKKLQKGGLEM</sequence>
<feature type="domain" description="Lipoyl-binding" evidence="9">
    <location>
        <begin position="90"/>
        <end position="128"/>
    </location>
</feature>
<feature type="transmembrane region" description="Helical" evidence="8">
    <location>
        <begin position="50"/>
        <end position="68"/>
    </location>
</feature>
<dbReference type="InterPro" id="IPR011053">
    <property type="entry name" value="Single_hybrid_motif"/>
</dbReference>
<evidence type="ECO:0000259" key="9">
    <source>
        <dbReference type="Pfam" id="PF00364"/>
    </source>
</evidence>
<dbReference type="PANTHER" id="PTHR30386">
    <property type="entry name" value="MEMBRANE FUSION SUBUNIT OF EMRAB-TOLC MULTIDRUG EFFLUX PUMP"/>
    <property type="match status" value="1"/>
</dbReference>
<keyword evidence="5 8" id="KW-0472">Membrane</keyword>
<feature type="coiled-coil region" evidence="6">
    <location>
        <begin position="249"/>
        <end position="340"/>
    </location>
</feature>
<evidence type="ECO:0000256" key="8">
    <source>
        <dbReference type="SAM" id="Phobius"/>
    </source>
</evidence>
<dbReference type="Gene3D" id="2.40.30.170">
    <property type="match status" value="1"/>
</dbReference>
<feature type="coiled-coil region" evidence="6">
    <location>
        <begin position="127"/>
        <end position="177"/>
    </location>
</feature>
<keyword evidence="3 8" id="KW-0812">Transmembrane</keyword>
<gene>
    <name evidence="11" type="ORF">CEN44_11010</name>
</gene>
<organism evidence="11 12">
    <name type="scientific">Fischerella muscicola CCMEE 5323</name>
    <dbReference type="NCBI Taxonomy" id="2019572"/>
    <lineage>
        <taxon>Bacteria</taxon>
        <taxon>Bacillati</taxon>
        <taxon>Cyanobacteriota</taxon>
        <taxon>Cyanophyceae</taxon>
        <taxon>Nostocales</taxon>
        <taxon>Hapalosiphonaceae</taxon>
        <taxon>Fischerella</taxon>
    </lineage>
</organism>
<dbReference type="PRINTS" id="PR01490">
    <property type="entry name" value="RTXTOXIND"/>
</dbReference>
<keyword evidence="6" id="KW-0175">Coiled coil</keyword>
<evidence type="ECO:0000256" key="7">
    <source>
        <dbReference type="SAM" id="MobiDB-lite"/>
    </source>
</evidence>
<feature type="domain" description="AprE-like beta-barrel" evidence="10">
    <location>
        <begin position="389"/>
        <end position="479"/>
    </location>
</feature>
<accession>A0A2N6K3R6</accession>
<dbReference type="InterPro" id="IPR000089">
    <property type="entry name" value="Biotin_lipoyl"/>
</dbReference>
<dbReference type="Proteomes" id="UP000235036">
    <property type="component" value="Unassembled WGS sequence"/>
</dbReference>
<evidence type="ECO:0000256" key="2">
    <source>
        <dbReference type="ARBA" id="ARBA00009477"/>
    </source>
</evidence>
<dbReference type="InterPro" id="IPR050739">
    <property type="entry name" value="MFP"/>
</dbReference>
<dbReference type="SUPFAM" id="SSF51230">
    <property type="entry name" value="Single hybrid motif"/>
    <property type="match status" value="1"/>
</dbReference>
<protein>
    <submittedName>
        <fullName evidence="11">HlyD family secretion protein</fullName>
    </submittedName>
</protein>
<dbReference type="RefSeq" id="WP_102205197.1">
    <property type="nucleotide sequence ID" value="NZ_CAWNVR010000333.1"/>
</dbReference>
<evidence type="ECO:0000256" key="1">
    <source>
        <dbReference type="ARBA" id="ARBA00004167"/>
    </source>
</evidence>